<reference evidence="3 4" key="1">
    <citation type="journal article" date="2012" name="Science">
        <title>The Paleozoic origin of enzymatic lignin decomposition reconstructed from 31 fungal genomes.</title>
        <authorList>
            <person name="Floudas D."/>
            <person name="Binder M."/>
            <person name="Riley R."/>
            <person name="Barry K."/>
            <person name="Blanchette R.A."/>
            <person name="Henrissat B."/>
            <person name="Martinez A.T."/>
            <person name="Otillar R."/>
            <person name="Spatafora J.W."/>
            <person name="Yadav J.S."/>
            <person name="Aerts A."/>
            <person name="Benoit I."/>
            <person name="Boyd A."/>
            <person name="Carlson A."/>
            <person name="Copeland A."/>
            <person name="Coutinho P.M."/>
            <person name="de Vries R.P."/>
            <person name="Ferreira P."/>
            <person name="Findley K."/>
            <person name="Foster B."/>
            <person name="Gaskell J."/>
            <person name="Glotzer D."/>
            <person name="Gorecki P."/>
            <person name="Heitman J."/>
            <person name="Hesse C."/>
            <person name="Hori C."/>
            <person name="Igarashi K."/>
            <person name="Jurgens J.A."/>
            <person name="Kallen N."/>
            <person name="Kersten P."/>
            <person name="Kohler A."/>
            <person name="Kuees U."/>
            <person name="Kumar T.K.A."/>
            <person name="Kuo A."/>
            <person name="LaButti K."/>
            <person name="Larrondo L.F."/>
            <person name="Lindquist E."/>
            <person name="Ling A."/>
            <person name="Lombard V."/>
            <person name="Lucas S."/>
            <person name="Lundell T."/>
            <person name="Martin R."/>
            <person name="McLaughlin D.J."/>
            <person name="Morgenstern I."/>
            <person name="Morin E."/>
            <person name="Murat C."/>
            <person name="Nagy L.G."/>
            <person name="Nolan M."/>
            <person name="Ohm R.A."/>
            <person name="Patyshakuliyeva A."/>
            <person name="Rokas A."/>
            <person name="Ruiz-Duenas F.J."/>
            <person name="Sabat G."/>
            <person name="Salamov A."/>
            <person name="Samejima M."/>
            <person name="Schmutz J."/>
            <person name="Slot J.C."/>
            <person name="St John F."/>
            <person name="Stenlid J."/>
            <person name="Sun H."/>
            <person name="Sun S."/>
            <person name="Syed K."/>
            <person name="Tsang A."/>
            <person name="Wiebenga A."/>
            <person name="Young D."/>
            <person name="Pisabarro A."/>
            <person name="Eastwood D.C."/>
            <person name="Martin F."/>
            <person name="Cullen D."/>
            <person name="Grigoriev I.V."/>
            <person name="Hibbett D.S."/>
        </authorList>
    </citation>
    <scope>NUCLEOTIDE SEQUENCE [LARGE SCALE GENOMIC DNA]</scope>
    <source>
        <strain evidence="3 4">DJM-731 SS1</strain>
    </source>
</reference>
<dbReference type="EMBL" id="JH795866">
    <property type="protein sequence ID" value="EJU00653.1"/>
    <property type="molecule type" value="Genomic_DNA"/>
</dbReference>
<evidence type="ECO:0000256" key="1">
    <source>
        <dbReference type="RuleBase" id="RU363044"/>
    </source>
</evidence>
<dbReference type="InterPro" id="IPR027417">
    <property type="entry name" value="P-loop_NTPase"/>
</dbReference>
<proteinExistence type="inferred from homology"/>
<dbReference type="Gene3D" id="3.40.50.300">
    <property type="entry name" value="P-loop containing nucleotide triphosphate hydrolases"/>
    <property type="match status" value="1"/>
</dbReference>
<dbReference type="InterPro" id="IPR010285">
    <property type="entry name" value="DNA_helicase_pif1-like_DEAD"/>
</dbReference>
<dbReference type="GO" id="GO:0016887">
    <property type="term" value="F:ATP hydrolysis activity"/>
    <property type="evidence" value="ECO:0007669"/>
    <property type="project" value="RHEA"/>
</dbReference>
<comment type="catalytic activity">
    <reaction evidence="1">
        <text>ATP + H2O = ADP + phosphate + H(+)</text>
        <dbReference type="Rhea" id="RHEA:13065"/>
        <dbReference type="ChEBI" id="CHEBI:15377"/>
        <dbReference type="ChEBI" id="CHEBI:15378"/>
        <dbReference type="ChEBI" id="CHEBI:30616"/>
        <dbReference type="ChEBI" id="CHEBI:43474"/>
        <dbReference type="ChEBI" id="CHEBI:456216"/>
        <dbReference type="EC" id="5.6.2.3"/>
    </reaction>
</comment>
<dbReference type="GeneID" id="63686274"/>
<dbReference type="HOGENOM" id="CLU_2209929_0_0_1"/>
<sequence>MSSLLALQEGFIIISVANRKWEECVAMHAIAVSRTTKIASFHVGGQTLHSWARIGGHCENLEEMCGEIQRDPKKRQCWLDVKVLLIDGISMLSASLFDKLAQTAQHI</sequence>
<dbReference type="AlphaFoldDB" id="M5G9Y1"/>
<dbReference type="RefSeq" id="XP_040627550.1">
    <property type="nucleotide sequence ID" value="XM_040771212.1"/>
</dbReference>
<dbReference type="EC" id="5.6.2.3" evidence="1"/>
<evidence type="ECO:0000313" key="3">
    <source>
        <dbReference type="EMBL" id="EJU00653.1"/>
    </source>
</evidence>
<dbReference type="GO" id="GO:0000723">
    <property type="term" value="P:telomere maintenance"/>
    <property type="evidence" value="ECO:0007669"/>
    <property type="project" value="InterPro"/>
</dbReference>
<accession>M5G9Y1</accession>
<dbReference type="STRING" id="1858805.M5G9Y1"/>
<keyword evidence="1" id="KW-0347">Helicase</keyword>
<dbReference type="Proteomes" id="UP000030653">
    <property type="component" value="Unassembled WGS sequence"/>
</dbReference>
<comment type="cofactor">
    <cofactor evidence="1">
        <name>Mg(2+)</name>
        <dbReference type="ChEBI" id="CHEBI:18420"/>
    </cofactor>
</comment>
<keyword evidence="1" id="KW-0378">Hydrolase</keyword>
<protein>
    <recommendedName>
        <fullName evidence="1">ATP-dependent DNA helicase</fullName>
        <ecNumber evidence="1">5.6.2.3</ecNumber>
    </recommendedName>
</protein>
<gene>
    <name evidence="3" type="ORF">DACRYDRAFT_16626</name>
</gene>
<organism evidence="3 4">
    <name type="scientific">Dacryopinax primogenitus (strain DJM 731)</name>
    <name type="common">Brown rot fungus</name>
    <dbReference type="NCBI Taxonomy" id="1858805"/>
    <lineage>
        <taxon>Eukaryota</taxon>
        <taxon>Fungi</taxon>
        <taxon>Dikarya</taxon>
        <taxon>Basidiomycota</taxon>
        <taxon>Agaricomycotina</taxon>
        <taxon>Dacrymycetes</taxon>
        <taxon>Dacrymycetales</taxon>
        <taxon>Dacrymycetaceae</taxon>
        <taxon>Dacryopinax</taxon>
    </lineage>
</organism>
<dbReference type="GO" id="GO:0006281">
    <property type="term" value="P:DNA repair"/>
    <property type="evidence" value="ECO:0007669"/>
    <property type="project" value="UniProtKB-KW"/>
</dbReference>
<keyword evidence="4" id="KW-1185">Reference proteome</keyword>
<comment type="similarity">
    <text evidence="1">Belongs to the helicase family.</text>
</comment>
<dbReference type="GO" id="GO:0043139">
    <property type="term" value="F:5'-3' DNA helicase activity"/>
    <property type="evidence" value="ECO:0007669"/>
    <property type="project" value="UniProtKB-EC"/>
</dbReference>
<keyword evidence="1" id="KW-0547">Nucleotide-binding</keyword>
<dbReference type="OrthoDB" id="432234at2759"/>
<keyword evidence="1" id="KW-0234">DNA repair</keyword>
<keyword evidence="1" id="KW-0067">ATP-binding</keyword>
<name>M5G9Y1_DACPD</name>
<evidence type="ECO:0000313" key="4">
    <source>
        <dbReference type="Proteomes" id="UP000030653"/>
    </source>
</evidence>
<dbReference type="GO" id="GO:0006310">
    <property type="term" value="P:DNA recombination"/>
    <property type="evidence" value="ECO:0007669"/>
    <property type="project" value="UniProtKB-KW"/>
</dbReference>
<dbReference type="GO" id="GO:0005524">
    <property type="term" value="F:ATP binding"/>
    <property type="evidence" value="ECO:0007669"/>
    <property type="project" value="UniProtKB-KW"/>
</dbReference>
<keyword evidence="1" id="KW-0227">DNA damage</keyword>
<feature type="domain" description="DNA helicase Pif1-like DEAD-box helicase" evidence="2">
    <location>
        <begin position="34"/>
        <end position="107"/>
    </location>
</feature>
<keyword evidence="1" id="KW-0233">DNA recombination</keyword>
<dbReference type="Pfam" id="PF05970">
    <property type="entry name" value="PIF1"/>
    <property type="match status" value="1"/>
</dbReference>
<evidence type="ECO:0000259" key="2">
    <source>
        <dbReference type="Pfam" id="PF05970"/>
    </source>
</evidence>